<dbReference type="SUPFAM" id="SSF103473">
    <property type="entry name" value="MFS general substrate transporter"/>
    <property type="match status" value="1"/>
</dbReference>
<comment type="caution">
    <text evidence="10">The sequence shown here is derived from an EMBL/GenBank/DDBJ whole genome shotgun (WGS) entry which is preliminary data.</text>
</comment>
<keyword evidence="3" id="KW-1003">Cell membrane</keyword>
<evidence type="ECO:0000256" key="7">
    <source>
        <dbReference type="SAM" id="MobiDB-lite"/>
    </source>
</evidence>
<feature type="transmembrane region" description="Helical" evidence="8">
    <location>
        <begin position="481"/>
        <end position="507"/>
    </location>
</feature>
<feature type="transmembrane region" description="Helical" evidence="8">
    <location>
        <begin position="244"/>
        <end position="264"/>
    </location>
</feature>
<feature type="transmembrane region" description="Helical" evidence="8">
    <location>
        <begin position="319"/>
        <end position="337"/>
    </location>
</feature>
<feature type="transmembrane region" description="Helical" evidence="8">
    <location>
        <begin position="285"/>
        <end position="307"/>
    </location>
</feature>
<dbReference type="InterPro" id="IPR020846">
    <property type="entry name" value="MFS_dom"/>
</dbReference>
<feature type="transmembrane region" description="Helical" evidence="8">
    <location>
        <begin position="218"/>
        <end position="238"/>
    </location>
</feature>
<dbReference type="GO" id="GO:0022857">
    <property type="term" value="F:transmembrane transporter activity"/>
    <property type="evidence" value="ECO:0007669"/>
    <property type="project" value="InterPro"/>
</dbReference>
<dbReference type="EMBL" id="JABBNB010000010">
    <property type="protein sequence ID" value="NMO01865.1"/>
    <property type="molecule type" value="Genomic_DNA"/>
</dbReference>
<feature type="region of interest" description="Disordered" evidence="7">
    <location>
        <begin position="1"/>
        <end position="24"/>
    </location>
</feature>
<evidence type="ECO:0000256" key="5">
    <source>
        <dbReference type="ARBA" id="ARBA00022989"/>
    </source>
</evidence>
<evidence type="ECO:0000313" key="11">
    <source>
        <dbReference type="Proteomes" id="UP000550729"/>
    </source>
</evidence>
<evidence type="ECO:0000259" key="9">
    <source>
        <dbReference type="PROSITE" id="PS50850"/>
    </source>
</evidence>
<protein>
    <submittedName>
        <fullName evidence="10">MFS transporter</fullName>
    </submittedName>
</protein>
<dbReference type="PANTHER" id="PTHR42718:SF47">
    <property type="entry name" value="METHYL VIOLOGEN RESISTANCE PROTEIN SMVA"/>
    <property type="match status" value="1"/>
</dbReference>
<evidence type="ECO:0000256" key="3">
    <source>
        <dbReference type="ARBA" id="ARBA00022475"/>
    </source>
</evidence>
<keyword evidence="11" id="KW-1185">Reference proteome</keyword>
<feature type="transmembrane region" description="Helical" evidence="8">
    <location>
        <begin position="349"/>
        <end position="366"/>
    </location>
</feature>
<gene>
    <name evidence="10" type="ORF">HH308_11650</name>
</gene>
<dbReference type="Gene3D" id="1.20.1250.20">
    <property type="entry name" value="MFS general substrate transporter like domains"/>
    <property type="match status" value="1"/>
</dbReference>
<feature type="transmembrane region" description="Helical" evidence="8">
    <location>
        <begin position="67"/>
        <end position="86"/>
    </location>
</feature>
<dbReference type="InterPro" id="IPR036259">
    <property type="entry name" value="MFS_trans_sf"/>
</dbReference>
<dbReference type="InterPro" id="IPR011701">
    <property type="entry name" value="MFS"/>
</dbReference>
<dbReference type="Pfam" id="PF07690">
    <property type="entry name" value="MFS_1"/>
    <property type="match status" value="1"/>
</dbReference>
<evidence type="ECO:0000256" key="8">
    <source>
        <dbReference type="SAM" id="Phobius"/>
    </source>
</evidence>
<feature type="transmembrane region" description="Helical" evidence="8">
    <location>
        <begin position="30"/>
        <end position="55"/>
    </location>
</feature>
<organism evidence="10 11">
    <name type="scientific">Gordonia asplenii</name>
    <dbReference type="NCBI Taxonomy" id="2725283"/>
    <lineage>
        <taxon>Bacteria</taxon>
        <taxon>Bacillati</taxon>
        <taxon>Actinomycetota</taxon>
        <taxon>Actinomycetes</taxon>
        <taxon>Mycobacteriales</taxon>
        <taxon>Gordoniaceae</taxon>
        <taxon>Gordonia</taxon>
    </lineage>
</organism>
<dbReference type="CDD" id="cd17321">
    <property type="entry name" value="MFS_MMR_MDR_like"/>
    <property type="match status" value="1"/>
</dbReference>
<evidence type="ECO:0000256" key="1">
    <source>
        <dbReference type="ARBA" id="ARBA00004651"/>
    </source>
</evidence>
<dbReference type="Gene3D" id="1.20.1720.10">
    <property type="entry name" value="Multidrug resistance protein D"/>
    <property type="match status" value="1"/>
</dbReference>
<keyword evidence="4 8" id="KW-0812">Transmembrane</keyword>
<feature type="transmembrane region" description="Helical" evidence="8">
    <location>
        <begin position="416"/>
        <end position="437"/>
    </location>
</feature>
<proteinExistence type="predicted"/>
<dbReference type="PANTHER" id="PTHR42718">
    <property type="entry name" value="MAJOR FACILITATOR SUPERFAMILY MULTIDRUG TRANSPORTER MFSC"/>
    <property type="match status" value="1"/>
</dbReference>
<dbReference type="AlphaFoldDB" id="A0A848KYD4"/>
<evidence type="ECO:0000313" key="10">
    <source>
        <dbReference type="EMBL" id="NMO01865.1"/>
    </source>
</evidence>
<feature type="transmembrane region" description="Helical" evidence="8">
    <location>
        <begin position="184"/>
        <end position="206"/>
    </location>
</feature>
<keyword evidence="6 8" id="KW-0472">Membrane</keyword>
<reference evidence="10 11" key="1">
    <citation type="submission" date="2020-04" db="EMBL/GenBank/DDBJ databases">
        <title>Gordonia sp. nov. TBRC 11910.</title>
        <authorList>
            <person name="Suriyachadkun C."/>
        </authorList>
    </citation>
    <scope>NUCLEOTIDE SEQUENCE [LARGE SCALE GENOMIC DNA]</scope>
    <source>
        <strain evidence="10 11">TBRC 11910</strain>
    </source>
</reference>
<sequence>MTSATRNNPARAVNGGVPEPAGGTSSRRRWLAMAVLLLPVLLVSIDNTVLSFALPQISTTLSPSGTQMLWIIDIYPLVLAALLVPMGSFADRFGRRRMLLIGGAGFTVVSVVAAFAPTAAALIAARAAMGIFGAMLMPSTLSLVRNIFTDRNERRIAIAIWAAGFAAGAALGPIVGGFLLEHFWWGSVFLLAVPVLVPLLVLGPIFLPESRNQTPGPIDFPSIAMVFVAMGSLVLGIKEIAADGVTVLSLAIVALGVAMGVAFVRRQLSLPTPMLDMSLFTRRAFSGAVLVNLLSVFALVGFLYFASQELQLVHGLSPMTAGLVLIPGLIGMVVAGLGSVPAVNRWRPVVVVCFGLALSAVGYALIAGATGSLAVLIGAFTVMAIGIGATETVSNDLIVSAVPAEKSGAASAISETAYEFGAVLGTAVLGSVLNAIYRSKVQSGSGVDASAVDTLGGAHETATGLPAEHASSLIASANDAFASGVGATAGIGALVMIAALGLAAGMLRSAK</sequence>
<feature type="transmembrane region" description="Helical" evidence="8">
    <location>
        <begin position="372"/>
        <end position="390"/>
    </location>
</feature>
<dbReference type="RefSeq" id="WP_170194372.1">
    <property type="nucleotide sequence ID" value="NZ_JABBNB010000010.1"/>
</dbReference>
<feature type="transmembrane region" description="Helical" evidence="8">
    <location>
        <begin position="156"/>
        <end position="178"/>
    </location>
</feature>
<name>A0A848KYD4_9ACTN</name>
<feature type="transmembrane region" description="Helical" evidence="8">
    <location>
        <begin position="98"/>
        <end position="117"/>
    </location>
</feature>
<comment type="subcellular location">
    <subcellularLocation>
        <location evidence="1">Cell membrane</location>
        <topology evidence="1">Multi-pass membrane protein</topology>
    </subcellularLocation>
</comment>
<dbReference type="Proteomes" id="UP000550729">
    <property type="component" value="Unassembled WGS sequence"/>
</dbReference>
<keyword evidence="2" id="KW-0813">Transport</keyword>
<evidence type="ECO:0000256" key="2">
    <source>
        <dbReference type="ARBA" id="ARBA00022448"/>
    </source>
</evidence>
<dbReference type="GO" id="GO:0005886">
    <property type="term" value="C:plasma membrane"/>
    <property type="evidence" value="ECO:0007669"/>
    <property type="project" value="UniProtKB-SubCell"/>
</dbReference>
<feature type="domain" description="Major facilitator superfamily (MFS) profile" evidence="9">
    <location>
        <begin position="32"/>
        <end position="511"/>
    </location>
</feature>
<evidence type="ECO:0000256" key="4">
    <source>
        <dbReference type="ARBA" id="ARBA00022692"/>
    </source>
</evidence>
<keyword evidence="5 8" id="KW-1133">Transmembrane helix</keyword>
<evidence type="ECO:0000256" key="6">
    <source>
        <dbReference type="ARBA" id="ARBA00023136"/>
    </source>
</evidence>
<accession>A0A848KYD4</accession>
<dbReference type="PROSITE" id="PS50850">
    <property type="entry name" value="MFS"/>
    <property type="match status" value="1"/>
</dbReference>
<feature type="transmembrane region" description="Helical" evidence="8">
    <location>
        <begin position="123"/>
        <end position="144"/>
    </location>
</feature>